<evidence type="ECO:0000256" key="2">
    <source>
        <dbReference type="ARBA" id="ARBA00021099"/>
    </source>
</evidence>
<feature type="compositionally biased region" description="Acidic residues" evidence="8">
    <location>
        <begin position="77"/>
        <end position="93"/>
    </location>
</feature>
<name>A0A6A6JVP6_WESOR</name>
<sequence>MGCIEANSNTVAQFPHISSNEFASGCEQLVELFLTAPANNQSDWLSAEVIPQDGSVGLRIQKEIFISDSAAGSPDSSSDDQVDDIPEEEEDEGELRPTHCSSFVQYDILFSPTYSLPTLYFTLVSPNPTLCIPSLEVLYTHLIPPSSRSQTLAVGVMGGVTITDHPVTNKPVYFIHPCQTAAVLKASVKRGMRVSPVDYLVLWVGAMGACVGLHMPLGLAGQEPLGTRPLQAGYEEAT</sequence>
<keyword evidence="4" id="KW-0833">Ubl conjugation pathway</keyword>
<protein>
    <recommendedName>
        <fullName evidence="2">Ubiquitin-like-conjugating enzyme ATG10</fullName>
    </recommendedName>
    <alternativeName>
        <fullName evidence="7">Autophagy-related protein 10</fullName>
    </alternativeName>
</protein>
<dbReference type="GO" id="GO:0005829">
    <property type="term" value="C:cytosol"/>
    <property type="evidence" value="ECO:0007669"/>
    <property type="project" value="TreeGrafter"/>
</dbReference>
<evidence type="ECO:0000256" key="6">
    <source>
        <dbReference type="ARBA" id="ARBA00023006"/>
    </source>
</evidence>
<evidence type="ECO:0000256" key="3">
    <source>
        <dbReference type="ARBA" id="ARBA00022679"/>
    </source>
</evidence>
<dbReference type="GO" id="GO:0015031">
    <property type="term" value="P:protein transport"/>
    <property type="evidence" value="ECO:0007669"/>
    <property type="project" value="UniProtKB-KW"/>
</dbReference>
<feature type="region of interest" description="Disordered" evidence="8">
    <location>
        <begin position="69"/>
        <end position="96"/>
    </location>
</feature>
<dbReference type="AlphaFoldDB" id="A0A6A6JVP6"/>
<keyword evidence="11" id="KW-1185">Reference proteome</keyword>
<dbReference type="GO" id="GO:0061651">
    <property type="term" value="F:Atg12 conjugating enzyme activity"/>
    <property type="evidence" value="ECO:0007669"/>
    <property type="project" value="TreeGrafter"/>
</dbReference>
<keyword evidence="9" id="KW-1133">Transmembrane helix</keyword>
<reference evidence="10" key="1">
    <citation type="journal article" date="2020" name="Stud. Mycol.">
        <title>101 Dothideomycetes genomes: a test case for predicting lifestyles and emergence of pathogens.</title>
        <authorList>
            <person name="Haridas S."/>
            <person name="Albert R."/>
            <person name="Binder M."/>
            <person name="Bloem J."/>
            <person name="Labutti K."/>
            <person name="Salamov A."/>
            <person name="Andreopoulos B."/>
            <person name="Baker S."/>
            <person name="Barry K."/>
            <person name="Bills G."/>
            <person name="Bluhm B."/>
            <person name="Cannon C."/>
            <person name="Castanera R."/>
            <person name="Culley D."/>
            <person name="Daum C."/>
            <person name="Ezra D."/>
            <person name="Gonzalez J."/>
            <person name="Henrissat B."/>
            <person name="Kuo A."/>
            <person name="Liang C."/>
            <person name="Lipzen A."/>
            <person name="Lutzoni F."/>
            <person name="Magnuson J."/>
            <person name="Mondo S."/>
            <person name="Nolan M."/>
            <person name="Ohm R."/>
            <person name="Pangilinan J."/>
            <person name="Park H.-J."/>
            <person name="Ramirez L."/>
            <person name="Alfaro M."/>
            <person name="Sun H."/>
            <person name="Tritt A."/>
            <person name="Yoshinaga Y."/>
            <person name="Zwiers L.-H."/>
            <person name="Turgeon B."/>
            <person name="Goodwin S."/>
            <person name="Spatafora J."/>
            <person name="Crous P."/>
            <person name="Grigoriev I."/>
        </authorList>
    </citation>
    <scope>NUCLEOTIDE SEQUENCE</scope>
    <source>
        <strain evidence="10">CBS 379.55</strain>
    </source>
</reference>
<keyword evidence="5" id="KW-0813">Transport</keyword>
<dbReference type="Proteomes" id="UP000800097">
    <property type="component" value="Unassembled WGS sequence"/>
</dbReference>
<keyword evidence="9" id="KW-0812">Transmembrane</keyword>
<evidence type="ECO:0000313" key="11">
    <source>
        <dbReference type="Proteomes" id="UP000800097"/>
    </source>
</evidence>
<evidence type="ECO:0000256" key="1">
    <source>
        <dbReference type="ARBA" id="ARBA00005696"/>
    </source>
</evidence>
<dbReference type="GO" id="GO:0000422">
    <property type="term" value="P:autophagy of mitochondrion"/>
    <property type="evidence" value="ECO:0007669"/>
    <property type="project" value="TreeGrafter"/>
</dbReference>
<dbReference type="PANTHER" id="PTHR14957">
    <property type="entry name" value="UBIQUITIN-LIKE-CONJUGATING ENZYME ATG10"/>
    <property type="match status" value="1"/>
</dbReference>
<dbReference type="PANTHER" id="PTHR14957:SF1">
    <property type="entry name" value="UBIQUITIN-LIKE-CONJUGATING ENZYME ATG10"/>
    <property type="match status" value="1"/>
</dbReference>
<evidence type="ECO:0000313" key="10">
    <source>
        <dbReference type="EMBL" id="KAF2280672.1"/>
    </source>
</evidence>
<keyword evidence="5" id="KW-0653">Protein transport</keyword>
<dbReference type="EMBL" id="ML986484">
    <property type="protein sequence ID" value="KAF2280672.1"/>
    <property type="molecule type" value="Genomic_DNA"/>
</dbReference>
<evidence type="ECO:0000256" key="7">
    <source>
        <dbReference type="ARBA" id="ARBA00029833"/>
    </source>
</evidence>
<evidence type="ECO:0000256" key="4">
    <source>
        <dbReference type="ARBA" id="ARBA00022786"/>
    </source>
</evidence>
<evidence type="ECO:0000256" key="5">
    <source>
        <dbReference type="ARBA" id="ARBA00022927"/>
    </source>
</evidence>
<keyword evidence="3" id="KW-0808">Transferase</keyword>
<dbReference type="Pfam" id="PF03987">
    <property type="entry name" value="Autophagy_act_C"/>
    <property type="match status" value="1"/>
</dbReference>
<evidence type="ECO:0000256" key="9">
    <source>
        <dbReference type="SAM" id="Phobius"/>
    </source>
</evidence>
<dbReference type="Gene3D" id="3.30.1460.50">
    <property type="match status" value="1"/>
</dbReference>
<comment type="similarity">
    <text evidence="1">Belongs to the ATG10 family.</text>
</comment>
<dbReference type="RefSeq" id="XP_033658210.1">
    <property type="nucleotide sequence ID" value="XM_033802882.1"/>
</dbReference>
<dbReference type="GO" id="GO:0032446">
    <property type="term" value="P:protein modification by small protein conjugation"/>
    <property type="evidence" value="ECO:0007669"/>
    <property type="project" value="TreeGrafter"/>
</dbReference>
<accession>A0A6A6JVP6</accession>
<organism evidence="10 11">
    <name type="scientific">Westerdykella ornata</name>
    <dbReference type="NCBI Taxonomy" id="318751"/>
    <lineage>
        <taxon>Eukaryota</taxon>
        <taxon>Fungi</taxon>
        <taxon>Dikarya</taxon>
        <taxon>Ascomycota</taxon>
        <taxon>Pezizomycotina</taxon>
        <taxon>Dothideomycetes</taxon>
        <taxon>Pleosporomycetidae</taxon>
        <taxon>Pleosporales</taxon>
        <taxon>Sporormiaceae</taxon>
        <taxon>Westerdykella</taxon>
    </lineage>
</organism>
<dbReference type="GO" id="GO:0000045">
    <property type="term" value="P:autophagosome assembly"/>
    <property type="evidence" value="ECO:0007669"/>
    <property type="project" value="TreeGrafter"/>
</dbReference>
<dbReference type="OrthoDB" id="4089664at2759"/>
<keyword evidence="9" id="KW-0472">Membrane</keyword>
<dbReference type="InterPro" id="IPR007135">
    <property type="entry name" value="Atg3/Atg10"/>
</dbReference>
<gene>
    <name evidence="10" type="ORF">EI97DRAFT_5285</name>
</gene>
<dbReference type="GeneID" id="54556057"/>
<evidence type="ECO:0000256" key="8">
    <source>
        <dbReference type="SAM" id="MobiDB-lite"/>
    </source>
</evidence>
<keyword evidence="6" id="KW-0072">Autophagy</keyword>
<feature type="transmembrane region" description="Helical" evidence="9">
    <location>
        <begin position="199"/>
        <end position="219"/>
    </location>
</feature>
<proteinExistence type="inferred from homology"/>